<accession>A0A5B9E4P3</accession>
<feature type="transmembrane region" description="Helical" evidence="1">
    <location>
        <begin position="132"/>
        <end position="153"/>
    </location>
</feature>
<evidence type="ECO:0000313" key="2">
    <source>
        <dbReference type="EMBL" id="QEE26749.1"/>
    </source>
</evidence>
<dbReference type="Proteomes" id="UP000321820">
    <property type="component" value="Chromosome"/>
</dbReference>
<feature type="transmembrane region" description="Helical" evidence="1">
    <location>
        <begin position="359"/>
        <end position="380"/>
    </location>
</feature>
<dbReference type="OrthoDB" id="104925at2"/>
<gene>
    <name evidence="2" type="ORF">FTW19_01255</name>
</gene>
<evidence type="ECO:0000256" key="1">
    <source>
        <dbReference type="SAM" id="Phobius"/>
    </source>
</evidence>
<dbReference type="KEGG" id="talb:FTW19_01255"/>
<feature type="transmembrane region" description="Helical" evidence="1">
    <location>
        <begin position="99"/>
        <end position="117"/>
    </location>
</feature>
<feature type="transmembrane region" description="Helical" evidence="1">
    <location>
        <begin position="184"/>
        <end position="212"/>
    </location>
</feature>
<keyword evidence="1" id="KW-1133">Transmembrane helix</keyword>
<feature type="transmembrane region" description="Helical" evidence="1">
    <location>
        <begin position="281"/>
        <end position="299"/>
    </location>
</feature>
<feature type="transmembrane region" description="Helical" evidence="1">
    <location>
        <begin position="311"/>
        <end position="329"/>
    </location>
</feature>
<keyword evidence="1" id="KW-0472">Membrane</keyword>
<feature type="transmembrane region" description="Helical" evidence="1">
    <location>
        <begin position="219"/>
        <end position="237"/>
    </location>
</feature>
<evidence type="ECO:0000313" key="3">
    <source>
        <dbReference type="Proteomes" id="UP000321820"/>
    </source>
</evidence>
<keyword evidence="1" id="KW-0812">Transmembrane</keyword>
<feature type="transmembrane region" description="Helical" evidence="1">
    <location>
        <begin position="335"/>
        <end position="352"/>
    </location>
</feature>
<keyword evidence="3" id="KW-1185">Reference proteome</keyword>
<feature type="transmembrane region" description="Helical" evidence="1">
    <location>
        <begin position="20"/>
        <end position="39"/>
    </location>
</feature>
<reference evidence="2 3" key="1">
    <citation type="submission" date="2019-08" db="EMBL/GenBank/DDBJ databases">
        <title>Complete genome sequence of Terriglobus albidus strain ORNL.</title>
        <authorList>
            <person name="Podar M."/>
        </authorList>
    </citation>
    <scope>NUCLEOTIDE SEQUENCE [LARGE SCALE GENOMIC DNA]</scope>
    <source>
        <strain evidence="2 3">ORNL</strain>
    </source>
</reference>
<organism evidence="2 3">
    <name type="scientific">Terriglobus albidus</name>
    <dbReference type="NCBI Taxonomy" id="1592106"/>
    <lineage>
        <taxon>Bacteria</taxon>
        <taxon>Pseudomonadati</taxon>
        <taxon>Acidobacteriota</taxon>
        <taxon>Terriglobia</taxon>
        <taxon>Terriglobales</taxon>
        <taxon>Acidobacteriaceae</taxon>
        <taxon>Terriglobus</taxon>
    </lineage>
</organism>
<evidence type="ECO:0008006" key="4">
    <source>
        <dbReference type="Google" id="ProtNLM"/>
    </source>
</evidence>
<dbReference type="AlphaFoldDB" id="A0A5B9E4P3"/>
<dbReference type="EMBL" id="CP042806">
    <property type="protein sequence ID" value="QEE26749.1"/>
    <property type="molecule type" value="Genomic_DNA"/>
</dbReference>
<dbReference type="RefSeq" id="WP_147645887.1">
    <property type="nucleotide sequence ID" value="NZ_CP042806.1"/>
</dbReference>
<proteinExistence type="predicted"/>
<protein>
    <recommendedName>
        <fullName evidence="4">DUF2029 domain-containing protein</fullName>
    </recommendedName>
</protein>
<name>A0A5B9E4P3_9BACT</name>
<sequence length="522" mass="58225">MSTVQSAGEVQATGGFSRMLLAMYGLLSVATLSVVLWFCHGSFTYALDDPYIHLALAQRLLHGSYTINFGESASPASSILWPYLLVPFSTSAVRIWIPLLYNIVAGAGCCFLLGRFFDRWNVLVRKDGKSPFLYRLTAAFFIVLALNLIGLSFVGMEHTLQFLLAIACAYGVMEAYAGRPMPNFVLVAAVLAPAIRYEDLAFTLAISLICWFQQKRASAIAIFILGAAPLVLFGLYLRSKGLPFLPTSVLVKGATATATTNMNRSMTSNIMQIIKGNLESLIHRGRFLISLVILAAAYFRVRHDSTKRNAILAGTAAIVLLLLLGPQGWFYRYDAAVSGFCLLLCMSLIAQWRRTAWILILPIIWCVTYAEVVGRVPYAARSVYLQQMQMHRFEEMFYHKPVAVNDLGCVAFDHDPNIYILDLVGLGSFETATHDKTAAFLRSVTREHNVKFLMIYTKWYPDIPKEWIVAGHIRNLLIAHRTTAETAVDVVATTPEEAEIVREKLEQFSRVVPEGVRIEIVR</sequence>